<dbReference type="Gene3D" id="1.10.443.10">
    <property type="entry name" value="Intergrase catalytic core"/>
    <property type="match status" value="1"/>
</dbReference>
<keyword evidence="3" id="KW-0229">DNA integration</keyword>
<evidence type="ECO:0000256" key="5">
    <source>
        <dbReference type="ARBA" id="ARBA00023163"/>
    </source>
</evidence>
<dbReference type="GO" id="GO:0003677">
    <property type="term" value="F:DNA binding"/>
    <property type="evidence" value="ECO:0007669"/>
    <property type="project" value="InterPro"/>
</dbReference>
<name>A0A3S4FVD9_SERRU</name>
<dbReference type="GO" id="GO:0006310">
    <property type="term" value="P:DNA recombination"/>
    <property type="evidence" value="ECO:0007669"/>
    <property type="project" value="UniProtKB-KW"/>
</dbReference>
<evidence type="ECO:0000256" key="4">
    <source>
        <dbReference type="ARBA" id="ARBA00023015"/>
    </source>
</evidence>
<evidence type="ECO:0000313" key="9">
    <source>
        <dbReference type="Proteomes" id="UP000271603"/>
    </source>
</evidence>
<evidence type="ECO:0000256" key="6">
    <source>
        <dbReference type="ARBA" id="ARBA00023172"/>
    </source>
</evidence>
<protein>
    <submittedName>
        <fullName evidence="8">Tyrosine recombinase XerC</fullName>
    </submittedName>
</protein>
<gene>
    <name evidence="8" type="primary">xerC_1</name>
    <name evidence="8" type="ORF">NCTC9419_01276</name>
</gene>
<reference evidence="8 9" key="1">
    <citation type="submission" date="2018-12" db="EMBL/GenBank/DDBJ databases">
        <authorList>
            <consortium name="Pathogen Informatics"/>
        </authorList>
    </citation>
    <scope>NUCLEOTIDE SEQUENCE [LARGE SCALE GENOMIC DNA]</scope>
    <source>
        <strain evidence="8 9">NCTC9419</strain>
    </source>
</reference>
<keyword evidence="2" id="KW-1029">Fimbrium biogenesis</keyword>
<dbReference type="Pfam" id="PF00589">
    <property type="entry name" value="Phage_integrase"/>
    <property type="match status" value="1"/>
</dbReference>
<dbReference type="EMBL" id="LR134155">
    <property type="protein sequence ID" value="VEA69789.1"/>
    <property type="molecule type" value="Genomic_DNA"/>
</dbReference>
<evidence type="ECO:0000256" key="3">
    <source>
        <dbReference type="ARBA" id="ARBA00022908"/>
    </source>
</evidence>
<organism evidence="8 9">
    <name type="scientific">Serratia rubidaea</name>
    <name type="common">Serratia marinorubra</name>
    <dbReference type="NCBI Taxonomy" id="61652"/>
    <lineage>
        <taxon>Bacteria</taxon>
        <taxon>Pseudomonadati</taxon>
        <taxon>Pseudomonadota</taxon>
        <taxon>Gammaproteobacteria</taxon>
        <taxon>Enterobacterales</taxon>
        <taxon>Yersiniaceae</taxon>
        <taxon>Serratia</taxon>
    </lineage>
</organism>
<evidence type="ECO:0000259" key="7">
    <source>
        <dbReference type="PROSITE" id="PS51898"/>
    </source>
</evidence>
<evidence type="ECO:0000256" key="1">
    <source>
        <dbReference type="ARBA" id="ARBA00008857"/>
    </source>
</evidence>
<feature type="domain" description="Tyr recombinase" evidence="7">
    <location>
        <begin position="2"/>
        <end position="192"/>
    </location>
</feature>
<proteinExistence type="inferred from homology"/>
<dbReference type="InterPro" id="IPR011010">
    <property type="entry name" value="DNA_brk_join_enz"/>
</dbReference>
<evidence type="ECO:0000313" key="8">
    <source>
        <dbReference type="EMBL" id="VEA69789.1"/>
    </source>
</evidence>
<dbReference type="Proteomes" id="UP000271603">
    <property type="component" value="Chromosome"/>
</dbReference>
<dbReference type="InterPro" id="IPR050090">
    <property type="entry name" value="Tyrosine_recombinase_XerCD"/>
</dbReference>
<comment type="similarity">
    <text evidence="1">Belongs to the 'phage' integrase family.</text>
</comment>
<accession>A0A3S4FVD9</accession>
<dbReference type="AlphaFoldDB" id="A0A3S4FVD9"/>
<dbReference type="PANTHER" id="PTHR30349:SF62">
    <property type="entry name" value="TYPE 1 FIMBRIAE REGULATORY PROTEIN FIMB-RELATED"/>
    <property type="match status" value="1"/>
</dbReference>
<keyword evidence="6" id="KW-0233">DNA recombination</keyword>
<keyword evidence="5" id="KW-0804">Transcription</keyword>
<dbReference type="STRING" id="61652.AXX16_1486"/>
<dbReference type="InterPro" id="IPR013762">
    <property type="entry name" value="Integrase-like_cat_sf"/>
</dbReference>
<sequence length="192" mass="22162">MKKRKYLTHIEVEQMIDAVPHGPNSARDRCMLLMCFIHGLRVSELRGLRLEDIDLNTNRLHVARLKNGFSVQHPIQIRERLAIKQWLKQRPRYLEADSPWLFLSRHGGQISRQQLYRLMKTYGQLAGISVQVHPHMLRHSCGFALADKGVDTRLIQDYLGIEISKILSFIPRVMLSAFGPYISKPTLNAPTL</sequence>
<dbReference type="InterPro" id="IPR002104">
    <property type="entry name" value="Integrase_catalytic"/>
</dbReference>
<dbReference type="GO" id="GO:0015074">
    <property type="term" value="P:DNA integration"/>
    <property type="evidence" value="ECO:0007669"/>
    <property type="project" value="UniProtKB-KW"/>
</dbReference>
<keyword evidence="4" id="KW-0805">Transcription regulation</keyword>
<dbReference type="SUPFAM" id="SSF56349">
    <property type="entry name" value="DNA breaking-rejoining enzymes"/>
    <property type="match status" value="1"/>
</dbReference>
<dbReference type="PANTHER" id="PTHR30349">
    <property type="entry name" value="PHAGE INTEGRASE-RELATED"/>
    <property type="match status" value="1"/>
</dbReference>
<dbReference type="PROSITE" id="PS51898">
    <property type="entry name" value="TYR_RECOMBINASE"/>
    <property type="match status" value="1"/>
</dbReference>
<evidence type="ECO:0000256" key="2">
    <source>
        <dbReference type="ARBA" id="ARBA00022558"/>
    </source>
</evidence>